<evidence type="ECO:0000256" key="8">
    <source>
        <dbReference type="ARBA" id="ARBA00023209"/>
    </source>
</evidence>
<accession>A0A9P1IV03</accession>
<dbReference type="InterPro" id="IPR016270">
    <property type="entry name" value="PGS1"/>
</dbReference>
<keyword evidence="9 11" id="KW-1208">Phospholipid metabolism</keyword>
<keyword evidence="11" id="KW-0547">Nucleotide-binding</keyword>
<evidence type="ECO:0000256" key="2">
    <source>
        <dbReference type="ARBA" id="ARBA00005042"/>
    </source>
</evidence>
<comment type="function">
    <text evidence="1 11">Functions in the biosynthesis of the anionic phospholipids phosphatidylglycerol and cardiolipin.</text>
</comment>
<keyword evidence="7 11" id="KW-0443">Lipid metabolism</keyword>
<dbReference type="GO" id="GO:0032049">
    <property type="term" value="P:cardiolipin biosynthetic process"/>
    <property type="evidence" value="ECO:0007669"/>
    <property type="project" value="InterPro"/>
</dbReference>
<dbReference type="Pfam" id="PF13091">
    <property type="entry name" value="PLDc_2"/>
    <property type="match status" value="1"/>
</dbReference>
<dbReference type="GO" id="GO:0005739">
    <property type="term" value="C:mitochondrion"/>
    <property type="evidence" value="ECO:0007669"/>
    <property type="project" value="UniProtKB-SubCell"/>
</dbReference>
<dbReference type="EMBL" id="CANHGI010000005">
    <property type="protein sequence ID" value="CAI5451680.1"/>
    <property type="molecule type" value="Genomic_DNA"/>
</dbReference>
<dbReference type="AlphaFoldDB" id="A0A9P1IV03"/>
<gene>
    <name evidence="14" type="ORF">CAMP_LOCUS14317</name>
</gene>
<evidence type="ECO:0000256" key="3">
    <source>
        <dbReference type="ARBA" id="ARBA00010682"/>
    </source>
</evidence>
<dbReference type="PANTHER" id="PTHR12586:SF1">
    <property type="entry name" value="CDP-DIACYLGLYCEROL--GLYCEROL-3-PHOSPHATE 3-PHOSPHATIDYLTRANSFERASE, MITOCHONDRIAL"/>
    <property type="match status" value="1"/>
</dbReference>
<dbReference type="PANTHER" id="PTHR12586">
    <property type="entry name" value="CDP-DIACYLGLYCEROL--SERINE O-PHOSPHATIDYLTRANSFERASE"/>
    <property type="match status" value="1"/>
</dbReference>
<keyword evidence="6" id="KW-0677">Repeat</keyword>
<evidence type="ECO:0000313" key="14">
    <source>
        <dbReference type="EMBL" id="CAI5451680.1"/>
    </source>
</evidence>
<evidence type="ECO:0000259" key="13">
    <source>
        <dbReference type="PROSITE" id="PS50035"/>
    </source>
</evidence>
<evidence type="ECO:0000256" key="5">
    <source>
        <dbReference type="ARBA" id="ARBA00022679"/>
    </source>
</evidence>
<evidence type="ECO:0000256" key="10">
    <source>
        <dbReference type="ARBA" id="ARBA00048586"/>
    </source>
</evidence>
<dbReference type="OrthoDB" id="10250191at2759"/>
<keyword evidence="12" id="KW-0812">Transmembrane</keyword>
<dbReference type="InterPro" id="IPR025202">
    <property type="entry name" value="PLD-like_dom"/>
</dbReference>
<keyword evidence="15" id="KW-1185">Reference proteome</keyword>
<evidence type="ECO:0000256" key="9">
    <source>
        <dbReference type="ARBA" id="ARBA00023264"/>
    </source>
</evidence>
<comment type="subcellular location">
    <subcellularLocation>
        <location evidence="11">Mitochondrion</location>
    </subcellularLocation>
</comment>
<protein>
    <recommendedName>
        <fullName evidence="11">CDP-diacylglycerol--glycerol-3-phosphate 3-phosphatidyltransferase</fullName>
        <ecNumber evidence="11">2.7.8.5</ecNumber>
    </recommendedName>
</protein>
<keyword evidence="11" id="KW-0496">Mitochondrion</keyword>
<dbReference type="CDD" id="cd09135">
    <property type="entry name" value="PLDc_PGS1_euk_1"/>
    <property type="match status" value="1"/>
</dbReference>
<keyword evidence="8 11" id="KW-0594">Phospholipid biosynthesis</keyword>
<comment type="pathway">
    <text evidence="2 11">Phospholipid metabolism; phosphatidylglycerol biosynthesis; phosphatidylglycerol from CDP-diacylglycerol: step 1/2.</text>
</comment>
<keyword evidence="5 11" id="KW-0808">Transferase</keyword>
<sequence length="663" mass="76899">MSEWLDLKMPGVPIDGKSVKIIESPAKFYETLLEKSSKAEKRISFSSLYLGDGSLEKELVNTIENRIHEKRKYGLKVKILLDYLRGTRGQGKEKSSTTLLKKIADNADIYLFHTPDLNGIVKHLLSERTNEIIGLQHMKLYIFDDTLIISGANLSDTYFTNRQDRYFVFENCKILADFFDEIIDAVGDCSFVLDNDGNFKLNDRCDVHPFYGKTDEFKNFMNTRVTKVIEDFKEKYRDQPQKISDTLAYPLIQMGTIGIHQEFDFLKNLFSQKREDLKMWLASGYFNTLTDYQELIFDRGEYSLDVLMCSPKTNPFYNSSGFSRFVPALYSDSAIRFMTRRKLSCKENEVKLFEYQREGWSFHAKGLWMQWGNWIATLVGSSNYGYRSVYRDLEAQIMIVTQDEVLKNRLISEKNNIFEYSSIVDASVLRKPEYHVPSLVRFLSRTIMMTPKDSKTKGNPFLKPELIQRLGGKSIRLSHEQIQRERQDFAEALDNEKWIAIYRYPGVRFAVLLARAKLIQTIASVTYLPYSTFQYLNGAIDSTWFYTVSTMAFLAPIMLMIFSRYLNRLIGVIAMNETNEYIRIGYLTFWGSRKNQYLAVDDVVSISETGTGKEDKLVKFMWFSGGAKFFYLPIKHAEILDVERAELLFGDISVFDGLNEKSE</sequence>
<evidence type="ECO:0000256" key="7">
    <source>
        <dbReference type="ARBA" id="ARBA00023098"/>
    </source>
</evidence>
<evidence type="ECO:0000256" key="1">
    <source>
        <dbReference type="ARBA" id="ARBA00003537"/>
    </source>
</evidence>
<dbReference type="EC" id="2.7.8.5" evidence="11"/>
<dbReference type="SUPFAM" id="SSF56024">
    <property type="entry name" value="Phospholipase D/nuclease"/>
    <property type="match status" value="1"/>
</dbReference>
<dbReference type="Proteomes" id="UP001152747">
    <property type="component" value="Unassembled WGS sequence"/>
</dbReference>
<keyword evidence="4 11" id="KW-0444">Lipid biosynthesis</keyword>
<organism evidence="14 15">
    <name type="scientific">Caenorhabditis angaria</name>
    <dbReference type="NCBI Taxonomy" id="860376"/>
    <lineage>
        <taxon>Eukaryota</taxon>
        <taxon>Metazoa</taxon>
        <taxon>Ecdysozoa</taxon>
        <taxon>Nematoda</taxon>
        <taxon>Chromadorea</taxon>
        <taxon>Rhabditida</taxon>
        <taxon>Rhabditina</taxon>
        <taxon>Rhabditomorpha</taxon>
        <taxon>Rhabditoidea</taxon>
        <taxon>Rhabditidae</taxon>
        <taxon>Peloderinae</taxon>
        <taxon>Caenorhabditis</taxon>
    </lineage>
</organism>
<dbReference type="InterPro" id="IPR001736">
    <property type="entry name" value="PLipase_D/transphosphatidylase"/>
</dbReference>
<dbReference type="GO" id="GO:0008444">
    <property type="term" value="F:CDP-diacylglycerol-glycerol-3-phosphate 3-phosphatidyltransferase activity"/>
    <property type="evidence" value="ECO:0007669"/>
    <property type="project" value="UniProtKB-EC"/>
</dbReference>
<feature type="transmembrane region" description="Helical" evidence="12">
    <location>
        <begin position="544"/>
        <end position="566"/>
    </location>
</feature>
<evidence type="ECO:0000256" key="6">
    <source>
        <dbReference type="ARBA" id="ARBA00022737"/>
    </source>
</evidence>
<reference evidence="14" key="1">
    <citation type="submission" date="2022-11" db="EMBL/GenBank/DDBJ databases">
        <authorList>
            <person name="Kikuchi T."/>
        </authorList>
    </citation>
    <scope>NUCLEOTIDE SEQUENCE</scope>
    <source>
        <strain evidence="14">PS1010</strain>
    </source>
</reference>
<comment type="caution">
    <text evidence="14">The sequence shown here is derived from an EMBL/GenBank/DDBJ whole genome shotgun (WGS) entry which is preliminary data.</text>
</comment>
<keyword evidence="11" id="KW-0067">ATP-binding</keyword>
<name>A0A9P1IV03_9PELO</name>
<keyword evidence="12" id="KW-0472">Membrane</keyword>
<dbReference type="CDD" id="cd09137">
    <property type="entry name" value="PLDc_PGS1_euk_2"/>
    <property type="match status" value="1"/>
</dbReference>
<dbReference type="Gene3D" id="3.30.870.10">
    <property type="entry name" value="Endonuclease Chain A"/>
    <property type="match status" value="2"/>
</dbReference>
<evidence type="ECO:0000256" key="11">
    <source>
        <dbReference type="RuleBase" id="RU365024"/>
    </source>
</evidence>
<proteinExistence type="inferred from homology"/>
<evidence type="ECO:0000256" key="12">
    <source>
        <dbReference type="SAM" id="Phobius"/>
    </source>
</evidence>
<dbReference type="SMART" id="SM00155">
    <property type="entry name" value="PLDc"/>
    <property type="match status" value="2"/>
</dbReference>
<evidence type="ECO:0000256" key="4">
    <source>
        <dbReference type="ARBA" id="ARBA00022516"/>
    </source>
</evidence>
<feature type="domain" description="PLD phosphodiesterase" evidence="13">
    <location>
        <begin position="132"/>
        <end position="158"/>
    </location>
</feature>
<comment type="catalytic activity">
    <reaction evidence="10 11">
        <text>a CDP-1,2-diacyl-sn-glycerol + sn-glycerol 3-phosphate = a 1,2-diacyl-sn-glycero-3-phospho-(1'-sn-glycero-3'-phosphate) + CMP + H(+)</text>
        <dbReference type="Rhea" id="RHEA:12593"/>
        <dbReference type="ChEBI" id="CHEBI:15378"/>
        <dbReference type="ChEBI" id="CHEBI:57597"/>
        <dbReference type="ChEBI" id="CHEBI:58332"/>
        <dbReference type="ChEBI" id="CHEBI:60110"/>
        <dbReference type="ChEBI" id="CHEBI:60377"/>
        <dbReference type="EC" id="2.7.8.5"/>
    </reaction>
</comment>
<comment type="similarity">
    <text evidence="3 11">Belongs to the CDP-alcohol phosphatidyltransferase class-II family.</text>
</comment>
<evidence type="ECO:0000313" key="15">
    <source>
        <dbReference type="Proteomes" id="UP001152747"/>
    </source>
</evidence>
<dbReference type="PROSITE" id="PS50035">
    <property type="entry name" value="PLD"/>
    <property type="match status" value="1"/>
</dbReference>
<keyword evidence="12" id="KW-1133">Transmembrane helix</keyword>
<dbReference type="GO" id="GO:0005524">
    <property type="term" value="F:ATP binding"/>
    <property type="evidence" value="ECO:0007669"/>
    <property type="project" value="UniProtKB-KW"/>
</dbReference>